<dbReference type="eggNOG" id="ENOG5032U0T">
    <property type="taxonomic scope" value="Bacteria"/>
</dbReference>
<reference evidence="2 3" key="2">
    <citation type="submission" date="2009-02" db="EMBL/GenBank/DDBJ databases">
        <title>Draft genome sequence of Blautia hydrogenotrophica DSM 10507 (Ruminococcus hydrogenotrophicus DSM 10507).</title>
        <authorList>
            <person name="Sudarsanam P."/>
            <person name="Ley R."/>
            <person name="Guruge J."/>
            <person name="Turnbaugh P.J."/>
            <person name="Mahowald M."/>
            <person name="Liep D."/>
            <person name="Gordon J."/>
        </authorList>
    </citation>
    <scope>NUCLEOTIDE SEQUENCE [LARGE SCALE GENOMIC DNA]</scope>
    <source>
        <strain evidence="3">DSM 10507 / JCM 14656 / S5a33</strain>
    </source>
</reference>
<keyword evidence="3" id="KW-1185">Reference proteome</keyword>
<dbReference type="PATRIC" id="fig|476272.21.peg.350"/>
<evidence type="ECO:0000313" key="3">
    <source>
        <dbReference type="Proteomes" id="UP000003100"/>
    </source>
</evidence>
<name>C0CS04_BLAHS</name>
<dbReference type="EMBL" id="ACBZ01000195">
    <property type="protein sequence ID" value="EEG47457.1"/>
    <property type="molecule type" value="Genomic_DNA"/>
</dbReference>
<organism evidence="2 3">
    <name type="scientific">Blautia hydrogenotrophica (strain DSM 10507 / JCM 14656 / S5a33)</name>
    <name type="common">Ruminococcus hydrogenotrophicus</name>
    <dbReference type="NCBI Taxonomy" id="476272"/>
    <lineage>
        <taxon>Bacteria</taxon>
        <taxon>Bacillati</taxon>
        <taxon>Bacillota</taxon>
        <taxon>Clostridia</taxon>
        <taxon>Lachnospirales</taxon>
        <taxon>Lachnospiraceae</taxon>
        <taxon>Blautia</taxon>
    </lineage>
</organism>
<dbReference type="HOGENOM" id="CLU_137259_0_0_9"/>
<dbReference type="Pfam" id="PF14343">
    <property type="entry name" value="PrcB_C"/>
    <property type="match status" value="1"/>
</dbReference>
<dbReference type="AlphaFoldDB" id="C0CS04"/>
<dbReference type="Proteomes" id="UP000003100">
    <property type="component" value="Unassembled WGS sequence"/>
</dbReference>
<gene>
    <name evidence="2" type="ORF">RUMHYD_03670</name>
</gene>
<accession>C0CS04</accession>
<reference evidence="2 3" key="1">
    <citation type="submission" date="2009-01" db="EMBL/GenBank/DDBJ databases">
        <authorList>
            <person name="Fulton L."/>
            <person name="Clifton S."/>
            <person name="Fulton B."/>
            <person name="Xu J."/>
            <person name="Minx P."/>
            <person name="Pepin K.H."/>
            <person name="Johnson M."/>
            <person name="Bhonagiri V."/>
            <person name="Nash W.E."/>
            <person name="Mardis E.R."/>
            <person name="Wilson R.K."/>
        </authorList>
    </citation>
    <scope>NUCLEOTIDE SEQUENCE [LARGE SCALE GENOMIC DNA]</scope>
    <source>
        <strain evidence="3">DSM 10507 / JCM 14656 / S5a33</strain>
    </source>
</reference>
<protein>
    <recommendedName>
        <fullName evidence="1">PrcB C-terminal domain-containing protein</fullName>
    </recommendedName>
</protein>
<feature type="domain" description="PrcB C-terminal" evidence="1">
    <location>
        <begin position="74"/>
        <end position="131"/>
    </location>
</feature>
<evidence type="ECO:0000313" key="2">
    <source>
        <dbReference type="EMBL" id="EEG47457.1"/>
    </source>
</evidence>
<comment type="caution">
    <text evidence="2">The sequence shown here is derived from an EMBL/GenBank/DDBJ whole genome shotgun (WGS) entry which is preliminary data.</text>
</comment>
<sequence>MRKSMKKISLGILAAVVLIVGLSSCGIIKIDREEKQKLDYTVVKEEDMPREIQALIEERKEQEFQMAYQSGNELYLVKGYGQQEGGGYSIQVEALSMTENALELKTKLLGPSGEEDQSPEPSYPYIVIKMEYRDLPVRFQS</sequence>
<proteinExistence type="predicted"/>
<evidence type="ECO:0000259" key="1">
    <source>
        <dbReference type="Pfam" id="PF14343"/>
    </source>
</evidence>
<dbReference type="PROSITE" id="PS51257">
    <property type="entry name" value="PROKAR_LIPOPROTEIN"/>
    <property type="match status" value="1"/>
</dbReference>
<dbReference type="InterPro" id="IPR025748">
    <property type="entry name" value="PrcB_C_dom"/>
</dbReference>